<name>A0A497EY72_9CREN</name>
<feature type="domain" description="Aminoacyl-transfer RNA synthetases class-II family profile" evidence="6">
    <location>
        <begin position="54"/>
        <end position="344"/>
    </location>
</feature>
<gene>
    <name evidence="7" type="ORF">DRJ33_04060</name>
</gene>
<dbReference type="GO" id="GO:0043816">
    <property type="term" value="F:phosphoserine-tRNA(Cys) ligase activity"/>
    <property type="evidence" value="ECO:0007669"/>
    <property type="project" value="UniProtKB-EC"/>
</dbReference>
<dbReference type="Gene3D" id="3.30.930.10">
    <property type="entry name" value="Bira Bifunctional Protein, Domain 2"/>
    <property type="match status" value="1"/>
</dbReference>
<dbReference type="GO" id="GO:0005524">
    <property type="term" value="F:ATP binding"/>
    <property type="evidence" value="ECO:0007669"/>
    <property type="project" value="UniProtKB-KW"/>
</dbReference>
<accession>A0A497EY72</accession>
<dbReference type="InterPro" id="IPR045864">
    <property type="entry name" value="aa-tRNA-synth_II/BPL/LPL"/>
</dbReference>
<dbReference type="AlphaFoldDB" id="A0A497EY72"/>
<evidence type="ECO:0000256" key="4">
    <source>
        <dbReference type="ARBA" id="ARBA00022917"/>
    </source>
</evidence>
<dbReference type="EC" id="6.1.1.27" evidence="7"/>
<dbReference type="GO" id="GO:0006412">
    <property type="term" value="P:translation"/>
    <property type="evidence" value="ECO:0007669"/>
    <property type="project" value="UniProtKB-KW"/>
</dbReference>
<evidence type="ECO:0000256" key="5">
    <source>
        <dbReference type="ARBA" id="ARBA00023146"/>
    </source>
</evidence>
<comment type="caution">
    <text evidence="7">The sequence shown here is derived from an EMBL/GenBank/DDBJ whole genome shotgun (WGS) entry which is preliminary data.</text>
</comment>
<dbReference type="GO" id="GO:0043039">
    <property type="term" value="P:tRNA aminoacylation"/>
    <property type="evidence" value="ECO:0007669"/>
    <property type="project" value="InterPro"/>
</dbReference>
<dbReference type="Pfam" id="PF01409">
    <property type="entry name" value="tRNA-synt_2d"/>
    <property type="match status" value="1"/>
</dbReference>
<evidence type="ECO:0000256" key="3">
    <source>
        <dbReference type="ARBA" id="ARBA00022840"/>
    </source>
</evidence>
<dbReference type="InterPro" id="IPR006195">
    <property type="entry name" value="aa-tRNA-synth_II"/>
</dbReference>
<evidence type="ECO:0000256" key="2">
    <source>
        <dbReference type="ARBA" id="ARBA00022741"/>
    </source>
</evidence>
<dbReference type="GO" id="GO:0000049">
    <property type="term" value="F:tRNA binding"/>
    <property type="evidence" value="ECO:0007669"/>
    <property type="project" value="InterPro"/>
</dbReference>
<dbReference type="Proteomes" id="UP000272051">
    <property type="component" value="Unassembled WGS sequence"/>
</dbReference>
<evidence type="ECO:0000313" key="8">
    <source>
        <dbReference type="Proteomes" id="UP000272051"/>
    </source>
</evidence>
<keyword evidence="2" id="KW-0547">Nucleotide-binding</keyword>
<dbReference type="SUPFAM" id="SSF55681">
    <property type="entry name" value="Class II aaRS and biotin synthetases"/>
    <property type="match status" value="1"/>
</dbReference>
<evidence type="ECO:0000259" key="6">
    <source>
        <dbReference type="PROSITE" id="PS50862"/>
    </source>
</evidence>
<dbReference type="NCBIfam" id="TIGR00470">
    <property type="entry name" value="sepS"/>
    <property type="match status" value="1"/>
</dbReference>
<organism evidence="7 8">
    <name type="scientific">Thermoproteota archaeon</name>
    <dbReference type="NCBI Taxonomy" id="2056631"/>
    <lineage>
        <taxon>Archaea</taxon>
        <taxon>Thermoproteota</taxon>
    </lineage>
</organism>
<reference evidence="7 8" key="1">
    <citation type="submission" date="2018-06" db="EMBL/GenBank/DDBJ databases">
        <title>Extensive metabolic versatility and redundancy in microbially diverse, dynamic hydrothermal sediments.</title>
        <authorList>
            <person name="Dombrowski N."/>
            <person name="Teske A."/>
            <person name="Baker B.J."/>
        </authorList>
    </citation>
    <scope>NUCLEOTIDE SEQUENCE [LARGE SCALE GENOMIC DNA]</scope>
    <source>
        <strain evidence="7">B34_G17</strain>
    </source>
</reference>
<evidence type="ECO:0000313" key="7">
    <source>
        <dbReference type="EMBL" id="RLE52344.1"/>
    </source>
</evidence>
<dbReference type="EMBL" id="QMQX01000057">
    <property type="protein sequence ID" value="RLE52344.1"/>
    <property type="molecule type" value="Genomic_DNA"/>
</dbReference>
<protein>
    <submittedName>
        <fullName evidence="7">O-phosphoserine--tRNA ligase</fullName>
        <ecNumber evidence="7">6.1.1.27</ecNumber>
    </submittedName>
</protein>
<sequence>MRGMVRINVKEIEEKARESFERAWLETAELLKGKGVLGSERDICKGRSHVVMDVVERFRQVFLELGFIEVINPLVVEEIDVYKQYGLEAPAILDRCYYLASLPRPDVGLSTDKIEQMKALGVALDDERVRRLQTVLHDYKKGRVSGDDLVEKVAEALLVEDTLSMKILDEVFPEFKELKPQASNLILRSHMTSAWFQTLSVLQHKLRHPIKLFSVGIRVRREQQEDSTHLRVHFGASSVILDEEVSVEDGKLLATKILSSFGFSELKFKQKEVTAKYYAPKTEYEVFGYNEKLGWVELANFGLYSPVALARYGIEYPVLNLGIGVERVVAALYGFSDIREVEYPQFYGEWKLSDGELASMIYVDKKPFERLGFKIADSIVKCIEDNKDAPSPCEIVAFDGEAYGKKVRVMVYEHDPGVKLVGPAAFNVVYVVDGNVVGIPPKGMDDVEIVRMARERGISTGIRYLDAIASLCAYEIIKALKQGDKEVNVRIRIAKQLSDVNLGIEDVALNYISSKRKRIDIRGPVFIGVKAAIQDE</sequence>
<keyword evidence="5" id="KW-0030">Aminoacyl-tRNA synthetase</keyword>
<keyword evidence="3" id="KW-0067">ATP-binding</keyword>
<dbReference type="InterPro" id="IPR002319">
    <property type="entry name" value="Phenylalanyl-tRNA_Synthase"/>
</dbReference>
<dbReference type="PROSITE" id="PS50862">
    <property type="entry name" value="AA_TRNA_LIGASE_II"/>
    <property type="match status" value="1"/>
</dbReference>
<evidence type="ECO:0000256" key="1">
    <source>
        <dbReference type="ARBA" id="ARBA00022598"/>
    </source>
</evidence>
<keyword evidence="1 7" id="KW-0436">Ligase</keyword>
<keyword evidence="4" id="KW-0648">Protein biosynthesis</keyword>
<proteinExistence type="predicted"/>
<dbReference type="InterPro" id="IPR005246">
    <property type="entry name" value="O-Pseryl-tRNA(Cys)_ligase"/>
</dbReference>